<comment type="caution">
    <text evidence="1">The sequence shown here is derived from an EMBL/GenBank/DDBJ whole genome shotgun (WGS) entry which is preliminary data.</text>
</comment>
<proteinExistence type="predicted"/>
<protein>
    <submittedName>
        <fullName evidence="1">Uncharacterized protein</fullName>
    </submittedName>
</protein>
<dbReference type="PATRIC" id="fig|1339349.3.peg.1929"/>
<dbReference type="RefSeq" id="WP_005836142.1">
    <property type="nucleotide sequence ID" value="NZ_JNHN01000170.1"/>
</dbReference>
<evidence type="ECO:0000313" key="2">
    <source>
        <dbReference type="Proteomes" id="UP000028013"/>
    </source>
</evidence>
<reference evidence="1 2" key="1">
    <citation type="submission" date="2014-04" db="EMBL/GenBank/DDBJ databases">
        <authorList>
            <person name="Sears C."/>
            <person name="Carroll K."/>
            <person name="Sack B.R."/>
            <person name="Qadri F."/>
            <person name="Myers L.L."/>
            <person name="Chung G.-T."/>
            <person name="Escheverria P."/>
            <person name="Fraser C.M."/>
            <person name="Sadzewicz L."/>
            <person name="Shefchek K.A."/>
            <person name="Tallon L."/>
            <person name="Das S.P."/>
            <person name="Daugherty S."/>
            <person name="Mongodin E.F."/>
        </authorList>
    </citation>
    <scope>NUCLEOTIDE SEQUENCE [LARGE SCALE GENOMIC DNA]</scope>
    <source>
        <strain evidence="1 2">3978 T3 ii</strain>
    </source>
</reference>
<dbReference type="EMBL" id="JNHN01000170">
    <property type="protein sequence ID" value="KDS51368.1"/>
    <property type="molecule type" value="Genomic_DNA"/>
</dbReference>
<evidence type="ECO:0000313" key="1">
    <source>
        <dbReference type="EMBL" id="KDS51368.1"/>
    </source>
</evidence>
<organism evidence="1 2">
    <name type="scientific">Bacteroides uniformis str. 3978 T3 ii</name>
    <dbReference type="NCBI Taxonomy" id="1339349"/>
    <lineage>
        <taxon>Bacteria</taxon>
        <taxon>Pseudomonadati</taxon>
        <taxon>Bacteroidota</taxon>
        <taxon>Bacteroidia</taxon>
        <taxon>Bacteroidales</taxon>
        <taxon>Bacteroidaceae</taxon>
        <taxon>Bacteroides</taxon>
    </lineage>
</organism>
<name>A0A078S0R7_BACUN</name>
<dbReference type="Proteomes" id="UP000028013">
    <property type="component" value="Unassembled WGS sequence"/>
</dbReference>
<gene>
    <name evidence="1" type="ORF">M094_0680</name>
</gene>
<dbReference type="AlphaFoldDB" id="A0A078S0R7"/>
<sequence length="104" mass="12762">MTFREFMKENDYELQTTFWNDFTIADHFGLAGIQNTFNRAFEEWKDNCKYLTELTLVLNHKVWQHHETKPQFSELYEKLWEQTEQYAMENLKGDELDYFCEITD</sequence>
<accession>A0A078S0R7</accession>